<dbReference type="EMBL" id="LUEZ02000010">
    <property type="protein sequence ID" value="RDB28926.1"/>
    <property type="molecule type" value="Genomic_DNA"/>
</dbReference>
<gene>
    <name evidence="3" type="ORF">Hypma_016120</name>
</gene>
<proteinExistence type="predicted"/>
<reference evidence="3" key="1">
    <citation type="submission" date="2018-04" db="EMBL/GenBank/DDBJ databases">
        <title>Whole genome sequencing of Hypsizygus marmoreus.</title>
        <authorList>
            <person name="Choi I.-G."/>
            <person name="Min B."/>
            <person name="Kim J.-G."/>
            <person name="Kim S."/>
            <person name="Oh Y.-L."/>
            <person name="Kong W.-S."/>
            <person name="Park H."/>
            <person name="Jeong J."/>
            <person name="Song E.-S."/>
        </authorList>
    </citation>
    <scope>NUCLEOTIDE SEQUENCE [LARGE SCALE GENOMIC DNA]</scope>
    <source>
        <strain evidence="3">51987-8</strain>
    </source>
</reference>
<dbReference type="Proteomes" id="UP000076154">
    <property type="component" value="Unassembled WGS sequence"/>
</dbReference>
<dbReference type="InParanoid" id="A0A369KDC4"/>
<keyword evidence="2" id="KW-0472">Membrane</keyword>
<evidence type="ECO:0000256" key="1">
    <source>
        <dbReference type="SAM" id="MobiDB-lite"/>
    </source>
</evidence>
<comment type="caution">
    <text evidence="3">The sequence shown here is derived from an EMBL/GenBank/DDBJ whole genome shotgun (WGS) entry which is preliminary data.</text>
</comment>
<name>A0A369KDC4_HYPMA</name>
<evidence type="ECO:0000313" key="4">
    <source>
        <dbReference type="Proteomes" id="UP000076154"/>
    </source>
</evidence>
<protein>
    <submittedName>
        <fullName evidence="3">Uncharacterized protein</fullName>
    </submittedName>
</protein>
<organism evidence="3 4">
    <name type="scientific">Hypsizygus marmoreus</name>
    <name type="common">White beech mushroom</name>
    <name type="synonym">Agaricus marmoreus</name>
    <dbReference type="NCBI Taxonomy" id="39966"/>
    <lineage>
        <taxon>Eukaryota</taxon>
        <taxon>Fungi</taxon>
        <taxon>Dikarya</taxon>
        <taxon>Basidiomycota</taxon>
        <taxon>Agaricomycotina</taxon>
        <taxon>Agaricomycetes</taxon>
        <taxon>Agaricomycetidae</taxon>
        <taxon>Agaricales</taxon>
        <taxon>Tricholomatineae</taxon>
        <taxon>Lyophyllaceae</taxon>
        <taxon>Hypsizygus</taxon>
    </lineage>
</organism>
<evidence type="ECO:0000256" key="2">
    <source>
        <dbReference type="SAM" id="Phobius"/>
    </source>
</evidence>
<keyword evidence="2" id="KW-1133">Transmembrane helix</keyword>
<dbReference type="AlphaFoldDB" id="A0A369KDC4"/>
<keyword evidence="2" id="KW-0812">Transmembrane</keyword>
<evidence type="ECO:0000313" key="3">
    <source>
        <dbReference type="EMBL" id="RDB28926.1"/>
    </source>
</evidence>
<feature type="transmembrane region" description="Helical" evidence="2">
    <location>
        <begin position="21"/>
        <end position="43"/>
    </location>
</feature>
<sequence length="120" mass="13132">MNDNGRTSSSQWQQKPLTPKCLFLPCFDRYLTVLVLLLILATLQDEAPKSKVTNIPIHHKTADKGECTSSFPGKGGGGQQAGRHFPRAPLPLGPGLDPRISWFGLHTTTTIHECGRLSAR</sequence>
<keyword evidence="4" id="KW-1185">Reference proteome</keyword>
<feature type="region of interest" description="Disordered" evidence="1">
    <location>
        <begin position="63"/>
        <end position="90"/>
    </location>
</feature>
<accession>A0A369KDC4</accession>